<evidence type="ECO:0000256" key="1">
    <source>
        <dbReference type="SAM" id="SignalP"/>
    </source>
</evidence>
<protein>
    <recommendedName>
        <fullName evidence="4">DUF4424 domain-containing protein</fullName>
    </recommendedName>
</protein>
<evidence type="ECO:0000313" key="2">
    <source>
        <dbReference type="EMBL" id="MEX6634789.1"/>
    </source>
</evidence>
<organism evidence="2 3">
    <name type="scientific">Hyphococcus lacteus</name>
    <dbReference type="NCBI Taxonomy" id="3143536"/>
    <lineage>
        <taxon>Bacteria</taxon>
        <taxon>Pseudomonadati</taxon>
        <taxon>Pseudomonadota</taxon>
        <taxon>Alphaproteobacteria</taxon>
        <taxon>Parvularculales</taxon>
        <taxon>Parvularculaceae</taxon>
        <taxon>Hyphococcus</taxon>
    </lineage>
</organism>
<feature type="signal peptide" evidence="1">
    <location>
        <begin position="1"/>
        <end position="22"/>
    </location>
</feature>
<proteinExistence type="predicted"/>
<reference evidence="2 3" key="1">
    <citation type="submission" date="2024-05" db="EMBL/GenBank/DDBJ databases">
        <title>Three bacterial strains, DH-69, EH-24, and ECK-19 isolated from coastal sediments.</title>
        <authorList>
            <person name="Ye Y.-Q."/>
            <person name="Du Z.-J."/>
        </authorList>
    </citation>
    <scope>NUCLEOTIDE SEQUENCE [LARGE SCALE GENOMIC DNA]</scope>
    <source>
        <strain evidence="2 3">ECK-19</strain>
    </source>
</reference>
<accession>A0ABV3Z7J3</accession>
<sequence>MRLLSGMIIALLCSLEPQFAHADAGRNVDPDFEAVRERLSFPVYNYDMTIKTGETLDIEVVTRIDMTKPKGQRIELVSSTDPKVVDTVMKEIRGNDSENDNLGDIWCDQLSSKVPDTYTTTETSDQTRTIKFVPVAKTEEQRAIFPHLIGEMTLDAETASVMGLKLVNTSSFKPSPIAKIRELEIVYTCQALENGMLALDSYSANVKGKALFQSFKETEVMHWSNFHPVDSK</sequence>
<dbReference type="EMBL" id="JBEHZE010000003">
    <property type="protein sequence ID" value="MEX6634789.1"/>
    <property type="molecule type" value="Genomic_DNA"/>
</dbReference>
<dbReference type="RefSeq" id="WP_369314836.1">
    <property type="nucleotide sequence ID" value="NZ_JBEHZE010000003.1"/>
</dbReference>
<evidence type="ECO:0000313" key="3">
    <source>
        <dbReference type="Proteomes" id="UP001560685"/>
    </source>
</evidence>
<comment type="caution">
    <text evidence="2">The sequence shown here is derived from an EMBL/GenBank/DDBJ whole genome shotgun (WGS) entry which is preliminary data.</text>
</comment>
<dbReference type="Proteomes" id="UP001560685">
    <property type="component" value="Unassembled WGS sequence"/>
</dbReference>
<name>A0ABV3Z7J3_9PROT</name>
<keyword evidence="1" id="KW-0732">Signal</keyword>
<gene>
    <name evidence="2" type="ORF">ABFZ84_14655</name>
</gene>
<keyword evidence="3" id="KW-1185">Reference proteome</keyword>
<evidence type="ECO:0008006" key="4">
    <source>
        <dbReference type="Google" id="ProtNLM"/>
    </source>
</evidence>
<feature type="chain" id="PRO_5047105035" description="DUF4424 domain-containing protein" evidence="1">
    <location>
        <begin position="23"/>
        <end position="232"/>
    </location>
</feature>